<protein>
    <recommendedName>
        <fullName evidence="2">HAT C-terminal dimerisation domain-containing protein</fullName>
    </recommendedName>
</protein>
<sequence>MLLEKFNILAIASHPKFKFKGMSVMEKKEATDILQSEIEYFKPVNDNTLEQNQVKEVNDNIIFDEDIKQGHSNAELERFLFAPFNGDLTILKNMPIMRLIFLKYNTALPSSASVERLFIIAGDIYTKKRSKISDCNFENAL</sequence>
<organism evidence="1">
    <name type="scientific">Sipha flava</name>
    <name type="common">yellow sugarcane aphid</name>
    <dbReference type="NCBI Taxonomy" id="143950"/>
    <lineage>
        <taxon>Eukaryota</taxon>
        <taxon>Metazoa</taxon>
        <taxon>Ecdysozoa</taxon>
        <taxon>Arthropoda</taxon>
        <taxon>Hexapoda</taxon>
        <taxon>Insecta</taxon>
        <taxon>Pterygota</taxon>
        <taxon>Neoptera</taxon>
        <taxon>Paraneoptera</taxon>
        <taxon>Hemiptera</taxon>
        <taxon>Sternorrhyncha</taxon>
        <taxon>Aphidomorpha</taxon>
        <taxon>Aphidoidea</taxon>
        <taxon>Aphididae</taxon>
        <taxon>Sipha</taxon>
    </lineage>
</organism>
<reference evidence="1" key="1">
    <citation type="submission" date="2018-04" db="EMBL/GenBank/DDBJ databases">
        <title>Transcriptome assembly of Sipha flava.</title>
        <authorList>
            <person name="Scully E.D."/>
            <person name="Geib S.M."/>
            <person name="Palmer N.A."/>
            <person name="Koch K."/>
            <person name="Bradshaw J."/>
            <person name="Heng-Moss T."/>
            <person name="Sarath G."/>
        </authorList>
    </citation>
    <scope>NUCLEOTIDE SEQUENCE</scope>
</reference>
<accession>A0A2S2QWT9</accession>
<proteinExistence type="predicted"/>
<dbReference type="EMBL" id="GGMS01012992">
    <property type="protein sequence ID" value="MBY82195.1"/>
    <property type="molecule type" value="Transcribed_RNA"/>
</dbReference>
<evidence type="ECO:0008006" key="2">
    <source>
        <dbReference type="Google" id="ProtNLM"/>
    </source>
</evidence>
<evidence type="ECO:0000313" key="1">
    <source>
        <dbReference type="EMBL" id="MBY82195.1"/>
    </source>
</evidence>
<gene>
    <name evidence="1" type="ORF">g.46020</name>
</gene>
<name>A0A2S2QWT9_9HEMI</name>
<dbReference type="AlphaFoldDB" id="A0A2S2QWT9"/>